<feature type="region of interest" description="Disordered" evidence="2">
    <location>
        <begin position="798"/>
        <end position="849"/>
    </location>
</feature>
<dbReference type="InterPro" id="IPR019734">
    <property type="entry name" value="TPR_rpt"/>
</dbReference>
<feature type="compositionally biased region" description="Gly residues" evidence="2">
    <location>
        <begin position="347"/>
        <end position="363"/>
    </location>
</feature>
<reference evidence="3 4" key="1">
    <citation type="journal article" date="2017" name="Mol. Ecol.">
        <title>Comparative and population genomic landscape of Phellinus noxius: A hypervariable fungus causing root rot in trees.</title>
        <authorList>
            <person name="Chung C.L."/>
            <person name="Lee T.J."/>
            <person name="Akiba M."/>
            <person name="Lee H.H."/>
            <person name="Kuo T.H."/>
            <person name="Liu D."/>
            <person name="Ke H.M."/>
            <person name="Yokoi T."/>
            <person name="Roa M.B."/>
            <person name="Lu M.J."/>
            <person name="Chang Y.Y."/>
            <person name="Ann P.J."/>
            <person name="Tsai J.N."/>
            <person name="Chen C.Y."/>
            <person name="Tzean S.S."/>
            <person name="Ota Y."/>
            <person name="Hattori T."/>
            <person name="Sahashi N."/>
            <person name="Liou R.F."/>
            <person name="Kikuchi T."/>
            <person name="Tsai I.J."/>
        </authorList>
    </citation>
    <scope>NUCLEOTIDE SEQUENCE [LARGE SCALE GENOMIC DNA]</scope>
    <source>
        <strain evidence="3 4">FFPRI411160</strain>
    </source>
</reference>
<feature type="compositionally biased region" description="Basic and acidic residues" evidence="2">
    <location>
        <begin position="825"/>
        <end position="848"/>
    </location>
</feature>
<dbReference type="Gene3D" id="1.25.40.10">
    <property type="entry name" value="Tetratricopeptide repeat domain"/>
    <property type="match status" value="1"/>
</dbReference>
<dbReference type="STRING" id="2282107.A0A286U7Q6"/>
<keyword evidence="4" id="KW-1185">Reference proteome</keyword>
<evidence type="ECO:0000313" key="4">
    <source>
        <dbReference type="Proteomes" id="UP000217199"/>
    </source>
</evidence>
<accession>A0A286U7Q6</accession>
<evidence type="ECO:0000256" key="2">
    <source>
        <dbReference type="SAM" id="MobiDB-lite"/>
    </source>
</evidence>
<evidence type="ECO:0000313" key="3">
    <source>
        <dbReference type="EMBL" id="PAV15623.1"/>
    </source>
</evidence>
<feature type="region of interest" description="Disordered" evidence="2">
    <location>
        <begin position="80"/>
        <end position="153"/>
    </location>
</feature>
<feature type="repeat" description="TPR" evidence="1">
    <location>
        <begin position="216"/>
        <end position="249"/>
    </location>
</feature>
<feature type="compositionally biased region" description="Low complexity" evidence="2">
    <location>
        <begin position="337"/>
        <end position="346"/>
    </location>
</feature>
<dbReference type="Gene3D" id="3.80.10.10">
    <property type="entry name" value="Ribonuclease Inhibitor"/>
    <property type="match status" value="1"/>
</dbReference>
<dbReference type="EMBL" id="NBII01000009">
    <property type="protein sequence ID" value="PAV15623.1"/>
    <property type="molecule type" value="Genomic_DNA"/>
</dbReference>
<feature type="compositionally biased region" description="Low complexity" evidence="2">
    <location>
        <begin position="137"/>
        <end position="148"/>
    </location>
</feature>
<feature type="compositionally biased region" description="Pro residues" evidence="2">
    <location>
        <begin position="88"/>
        <end position="107"/>
    </location>
</feature>
<feature type="compositionally biased region" description="Basic residues" evidence="2">
    <location>
        <begin position="110"/>
        <end position="124"/>
    </location>
</feature>
<dbReference type="InterPro" id="IPR011990">
    <property type="entry name" value="TPR-like_helical_dom_sf"/>
</dbReference>
<dbReference type="SMART" id="SM00028">
    <property type="entry name" value="TPR"/>
    <property type="match status" value="1"/>
</dbReference>
<dbReference type="InParanoid" id="A0A286U7Q6"/>
<comment type="caution">
    <text evidence="3">The sequence shown here is derived from an EMBL/GenBank/DDBJ whole genome shotgun (WGS) entry which is preliminary data.</text>
</comment>
<sequence length="900" mass="97247">MNSTGCVIDLPWTGRECERGRRCGPGGQHSSNNTATENSNRILQTLPLSLFPAPAPAPPPAPITEALAPSSPLFFFQQPSFPTLHQLPSPPSRSNPSSRPPTIPQPSPHQHSHHLTMSHAHSHPHHEPSRHFPRTAVVVSQSNQQQQSKGDVINPRILDASIRDVTERLSNEQKAEVLIHAMNLLKLANPFSHHIVENGVLSCLQATTKLGTPQRVQALLLRGRARLAAGNVQKARQDLHQVLELVPDHAVAKSLLSIPSTATTSKDSRLWSIESASRRLSPELWRQVALFLPRRDLKTLMQIPHVLSRIAFELVFQRVDLHIGICKLAGEERIYSSPASSSPASSAGGGGGASGSAGSGGSGWHFQHDHPDRPGYKLEMQLAQRTADIMSRIVLDPQFAKLIRTVRISAERHDRSQHMAFRSNMLATAIPKLTSLKEVIFTGSNDVWAKLADVISQTHPRLESLIIEPEHDSEPVLPHLTHLTSFKCVRDHSTHSLARFLQQNRSTLRKLCLCAYYAAFPPPPAVAFANLTHLEFVGTVPPAAPGADVLQHIFTAAHQLESLRLSLVLLAPVSEAFERNLDALPRLRNFGFRALEGGGGFSYGPGASGAGAGGGQAADPGLFPAIAEFLRAHPDLVRLELEACGGEAAQKAYGYDASVLGVLPTLTKLRQLAVTVTKDVSPGLFSWILPRGLMALLLSGIPPRRSGSGMGSMSGGGSGVENFLGMMKSGMPPGLRYLAILGPIYSSPSAGGGPMSMGPAGYDEVTMLQFVKSVVPRSVRLINVGERFFTVRRRSVASPGHAHSSTSPSVHGSSPGPSSAGMSPRDTRDGRESRDSKEPRESLGREGVVEGLEEWPERRVLLHAEEWLEALGCEDALWDDFAPESYSVGGFGHRYGHGAF</sequence>
<dbReference type="PROSITE" id="PS50005">
    <property type="entry name" value="TPR"/>
    <property type="match status" value="1"/>
</dbReference>
<name>A0A286U7Q6_9AGAM</name>
<feature type="region of interest" description="Disordered" evidence="2">
    <location>
        <begin position="337"/>
        <end position="370"/>
    </location>
</feature>
<gene>
    <name evidence="3" type="ORF">PNOK_0848100</name>
</gene>
<evidence type="ECO:0000256" key="1">
    <source>
        <dbReference type="PROSITE-ProRule" id="PRU00339"/>
    </source>
</evidence>
<feature type="compositionally biased region" description="Low complexity" evidence="2">
    <location>
        <begin position="804"/>
        <end position="824"/>
    </location>
</feature>
<proteinExistence type="predicted"/>
<organism evidence="3 4">
    <name type="scientific">Pyrrhoderma noxium</name>
    <dbReference type="NCBI Taxonomy" id="2282107"/>
    <lineage>
        <taxon>Eukaryota</taxon>
        <taxon>Fungi</taxon>
        <taxon>Dikarya</taxon>
        <taxon>Basidiomycota</taxon>
        <taxon>Agaricomycotina</taxon>
        <taxon>Agaricomycetes</taxon>
        <taxon>Hymenochaetales</taxon>
        <taxon>Hymenochaetaceae</taxon>
        <taxon>Pyrrhoderma</taxon>
    </lineage>
</organism>
<dbReference type="Proteomes" id="UP000217199">
    <property type="component" value="Unassembled WGS sequence"/>
</dbReference>
<protein>
    <submittedName>
        <fullName evidence="3">Uncharacterized protein</fullName>
    </submittedName>
</protein>
<dbReference type="SUPFAM" id="SSF48452">
    <property type="entry name" value="TPR-like"/>
    <property type="match status" value="1"/>
</dbReference>
<dbReference type="AlphaFoldDB" id="A0A286U7Q6"/>
<keyword evidence="1" id="KW-0802">TPR repeat</keyword>
<dbReference type="InterPro" id="IPR032675">
    <property type="entry name" value="LRR_dom_sf"/>
</dbReference>
<dbReference type="OrthoDB" id="2685413at2759"/>